<evidence type="ECO:0000256" key="2">
    <source>
        <dbReference type="ARBA" id="ARBA00009152"/>
    </source>
</evidence>
<proteinExistence type="inferred from homology"/>
<dbReference type="NCBIfam" id="TIGR01856">
    <property type="entry name" value="hisJ_fam"/>
    <property type="match status" value="1"/>
</dbReference>
<keyword evidence="6" id="KW-0368">Histidine biosynthesis</keyword>
<dbReference type="EC" id="3.1.3.15" evidence="3"/>
<keyword evidence="4" id="KW-0028">Amino-acid biosynthesis</keyword>
<dbReference type="Proteomes" id="UP001208689">
    <property type="component" value="Chromosome"/>
</dbReference>
<keyword evidence="5 9" id="KW-0378">Hydrolase</keyword>
<evidence type="ECO:0000313" key="10">
    <source>
        <dbReference type="Proteomes" id="UP001208689"/>
    </source>
</evidence>
<evidence type="ECO:0000256" key="6">
    <source>
        <dbReference type="ARBA" id="ARBA00023102"/>
    </source>
</evidence>
<keyword evidence="10" id="KW-1185">Reference proteome</keyword>
<accession>A0ABY6HYT7</accession>
<dbReference type="PANTHER" id="PTHR21039:SF0">
    <property type="entry name" value="HISTIDINOL-PHOSPHATASE"/>
    <property type="match status" value="1"/>
</dbReference>
<comment type="catalytic activity">
    <reaction evidence="7">
        <text>L-histidinol phosphate + H2O = L-histidinol + phosphate</text>
        <dbReference type="Rhea" id="RHEA:14465"/>
        <dbReference type="ChEBI" id="CHEBI:15377"/>
        <dbReference type="ChEBI" id="CHEBI:43474"/>
        <dbReference type="ChEBI" id="CHEBI:57699"/>
        <dbReference type="ChEBI" id="CHEBI:57980"/>
        <dbReference type="EC" id="3.1.3.15"/>
    </reaction>
</comment>
<dbReference type="EMBL" id="CP104013">
    <property type="protein sequence ID" value="UYP47482.1"/>
    <property type="molecule type" value="Genomic_DNA"/>
</dbReference>
<name>A0ABY6HYT7_9ARCH</name>
<dbReference type="InterPro" id="IPR010140">
    <property type="entry name" value="Histidinol_P_phosphatase_HisJ"/>
</dbReference>
<dbReference type="CDD" id="cd12110">
    <property type="entry name" value="PHP_HisPPase_Hisj_like"/>
    <property type="match status" value="1"/>
</dbReference>
<dbReference type="Gene3D" id="3.20.20.140">
    <property type="entry name" value="Metal-dependent hydrolases"/>
    <property type="match status" value="1"/>
</dbReference>
<evidence type="ECO:0000256" key="5">
    <source>
        <dbReference type="ARBA" id="ARBA00022801"/>
    </source>
</evidence>
<dbReference type="InterPro" id="IPR004013">
    <property type="entry name" value="PHP_dom"/>
</dbReference>
<dbReference type="InterPro" id="IPR016195">
    <property type="entry name" value="Pol/histidinol_Pase-like"/>
</dbReference>
<organism evidence="9 10">
    <name type="scientific">Candidatus Lokiarchaeum ossiferum</name>
    <dbReference type="NCBI Taxonomy" id="2951803"/>
    <lineage>
        <taxon>Archaea</taxon>
        <taxon>Promethearchaeati</taxon>
        <taxon>Promethearchaeota</taxon>
        <taxon>Promethearchaeia</taxon>
        <taxon>Promethearchaeales</taxon>
        <taxon>Promethearchaeaceae</taxon>
        <taxon>Candidatus Lokiarchaeum</taxon>
    </lineage>
</organism>
<dbReference type="NCBIfam" id="NF005996">
    <property type="entry name" value="PRK08123.1"/>
    <property type="match status" value="1"/>
</dbReference>
<evidence type="ECO:0000256" key="3">
    <source>
        <dbReference type="ARBA" id="ARBA00013085"/>
    </source>
</evidence>
<dbReference type="NCBIfam" id="NF005596">
    <property type="entry name" value="PRK07328.1"/>
    <property type="match status" value="1"/>
</dbReference>
<protein>
    <recommendedName>
        <fullName evidence="3">histidinol-phosphatase</fullName>
        <ecNumber evidence="3">3.1.3.15</ecNumber>
    </recommendedName>
</protein>
<feature type="domain" description="PHP" evidence="8">
    <location>
        <begin position="5"/>
        <end position="205"/>
    </location>
</feature>
<dbReference type="GO" id="GO:0016787">
    <property type="term" value="F:hydrolase activity"/>
    <property type="evidence" value="ECO:0007669"/>
    <property type="project" value="UniProtKB-KW"/>
</dbReference>
<sequence>MKFWDNHTHNYLCNHAKGTVEEYVISAIEKNLCEIGLSDHFPMHLISKEANVEQWAMRMEQFPKYIASCQQVQKKYQDKIIVKVASEVDFTPKSFSNYKIALEPFLDDLDYIIGSVHVIDIDGVGERAVDSPDSFSLMEEVGSNIIYKKYYETNIKMVKTGFYNIVGHCDLPKKFGILPNEEIWEYTLKFLDAVEESDMAIEINHAGFCKPVATQYPDDKIIHEVINRNIPITFGSDAHESRYVGYGFEETYNKLMKYCKKQTSQLVFAKFNKRNIYFQ</sequence>
<comment type="pathway">
    <text evidence="1">Amino-acid biosynthesis; L-histidine biosynthesis; L-histidine from 5-phospho-alpha-D-ribose 1-diphosphate: step 8/9.</text>
</comment>
<evidence type="ECO:0000256" key="1">
    <source>
        <dbReference type="ARBA" id="ARBA00004970"/>
    </source>
</evidence>
<gene>
    <name evidence="9" type="ORF">NEF87_003767</name>
</gene>
<dbReference type="Pfam" id="PF02811">
    <property type="entry name" value="PHP"/>
    <property type="match status" value="1"/>
</dbReference>
<dbReference type="SUPFAM" id="SSF89550">
    <property type="entry name" value="PHP domain-like"/>
    <property type="match status" value="1"/>
</dbReference>
<evidence type="ECO:0000313" key="9">
    <source>
        <dbReference type="EMBL" id="UYP47482.1"/>
    </source>
</evidence>
<evidence type="ECO:0000256" key="4">
    <source>
        <dbReference type="ARBA" id="ARBA00022605"/>
    </source>
</evidence>
<evidence type="ECO:0000256" key="7">
    <source>
        <dbReference type="ARBA" id="ARBA00049158"/>
    </source>
</evidence>
<comment type="similarity">
    <text evidence="2">Belongs to the PHP hydrolase family. HisK subfamily.</text>
</comment>
<dbReference type="PANTHER" id="PTHR21039">
    <property type="entry name" value="HISTIDINOL PHOSPHATASE-RELATED"/>
    <property type="match status" value="1"/>
</dbReference>
<evidence type="ECO:0000259" key="8">
    <source>
        <dbReference type="Pfam" id="PF02811"/>
    </source>
</evidence>
<reference evidence="9" key="1">
    <citation type="submission" date="2022-09" db="EMBL/GenBank/DDBJ databases">
        <title>Actin cytoskeleton and complex cell architecture in an #Asgard archaeon.</title>
        <authorList>
            <person name="Ponce Toledo R.I."/>
            <person name="Schleper C."/>
            <person name="Rodrigues Oliveira T."/>
            <person name="Wollweber F."/>
            <person name="Xu J."/>
            <person name="Rittmann S."/>
            <person name="Klingl A."/>
            <person name="Pilhofer M."/>
        </authorList>
    </citation>
    <scope>NUCLEOTIDE SEQUENCE</scope>
    <source>
        <strain evidence="9">B-35</strain>
    </source>
</reference>